<protein>
    <submittedName>
        <fullName evidence="2">(California timema) hypothetical protein</fullName>
    </submittedName>
</protein>
<accession>A0A7R9P2T5</accession>
<dbReference type="AlphaFoldDB" id="A0A7R9P2T5"/>
<organism evidence="2">
    <name type="scientific">Timema californicum</name>
    <name type="common">California timema</name>
    <name type="synonym">Walking stick</name>
    <dbReference type="NCBI Taxonomy" id="61474"/>
    <lineage>
        <taxon>Eukaryota</taxon>
        <taxon>Metazoa</taxon>
        <taxon>Ecdysozoa</taxon>
        <taxon>Arthropoda</taxon>
        <taxon>Hexapoda</taxon>
        <taxon>Insecta</taxon>
        <taxon>Pterygota</taxon>
        <taxon>Neoptera</taxon>
        <taxon>Polyneoptera</taxon>
        <taxon>Phasmatodea</taxon>
        <taxon>Timematodea</taxon>
        <taxon>Timematoidea</taxon>
        <taxon>Timematidae</taxon>
        <taxon>Timema</taxon>
    </lineage>
</organism>
<proteinExistence type="predicted"/>
<dbReference type="EMBL" id="OE179178">
    <property type="protein sequence ID" value="CAD7567903.1"/>
    <property type="molecule type" value="Genomic_DNA"/>
</dbReference>
<sequence length="120" mass="13652">MNKFQNRYGSVGLKADGASKFRRRLMSVETFKREEFGAVSCPFSISDSPDTKSSEPRTPLCGSGSRWAPDHEKECRDLRPGRADASLDGLFKLRLCCATMQYILLRTLSKEDDYFINCHF</sequence>
<gene>
    <name evidence="2" type="ORF">TCMB3V08_LOCUS680</name>
</gene>
<reference evidence="2" key="1">
    <citation type="submission" date="2020-11" db="EMBL/GenBank/DDBJ databases">
        <authorList>
            <person name="Tran Van P."/>
        </authorList>
    </citation>
    <scope>NUCLEOTIDE SEQUENCE</scope>
</reference>
<evidence type="ECO:0000313" key="2">
    <source>
        <dbReference type="EMBL" id="CAD7567903.1"/>
    </source>
</evidence>
<feature type="region of interest" description="Disordered" evidence="1">
    <location>
        <begin position="45"/>
        <end position="65"/>
    </location>
</feature>
<name>A0A7R9P2T5_TIMCA</name>
<evidence type="ECO:0000256" key="1">
    <source>
        <dbReference type="SAM" id="MobiDB-lite"/>
    </source>
</evidence>